<organism evidence="6 7">
    <name type="scientific">Macleaya cordata</name>
    <name type="common">Five-seeded plume-poppy</name>
    <name type="synonym">Bocconia cordata</name>
    <dbReference type="NCBI Taxonomy" id="56857"/>
    <lineage>
        <taxon>Eukaryota</taxon>
        <taxon>Viridiplantae</taxon>
        <taxon>Streptophyta</taxon>
        <taxon>Embryophyta</taxon>
        <taxon>Tracheophyta</taxon>
        <taxon>Spermatophyta</taxon>
        <taxon>Magnoliopsida</taxon>
        <taxon>Ranunculales</taxon>
        <taxon>Papaveraceae</taxon>
        <taxon>Papaveroideae</taxon>
        <taxon>Macleaya</taxon>
    </lineage>
</organism>
<keyword evidence="7" id="KW-1185">Reference proteome</keyword>
<keyword evidence="2" id="KW-0863">Zinc-finger</keyword>
<proteinExistence type="predicted"/>
<keyword evidence="3" id="KW-0862">Zinc</keyword>
<evidence type="ECO:0000256" key="3">
    <source>
        <dbReference type="ARBA" id="ARBA00022833"/>
    </source>
</evidence>
<keyword evidence="5" id="KW-0804">Transcription</keyword>
<name>A0A200QNH7_MACCD</name>
<dbReference type="AlphaFoldDB" id="A0A200QNH7"/>
<dbReference type="Gene3D" id="3.30.40.10">
    <property type="entry name" value="Zinc/RING finger domain, C3HC4 (zinc finger)"/>
    <property type="match status" value="1"/>
</dbReference>
<reference evidence="6 7" key="1">
    <citation type="journal article" date="2017" name="Mol. Plant">
        <title>The Genome of Medicinal Plant Macleaya cordata Provides New Insights into Benzylisoquinoline Alkaloids Metabolism.</title>
        <authorList>
            <person name="Liu X."/>
            <person name="Liu Y."/>
            <person name="Huang P."/>
            <person name="Ma Y."/>
            <person name="Qing Z."/>
            <person name="Tang Q."/>
            <person name="Cao H."/>
            <person name="Cheng P."/>
            <person name="Zheng Y."/>
            <person name="Yuan Z."/>
            <person name="Zhou Y."/>
            <person name="Liu J."/>
            <person name="Tang Z."/>
            <person name="Zhuo Y."/>
            <person name="Zhang Y."/>
            <person name="Yu L."/>
            <person name="Huang J."/>
            <person name="Yang P."/>
            <person name="Peng Q."/>
            <person name="Zhang J."/>
            <person name="Jiang W."/>
            <person name="Zhang Z."/>
            <person name="Lin K."/>
            <person name="Ro D.K."/>
            <person name="Chen X."/>
            <person name="Xiong X."/>
            <person name="Shang Y."/>
            <person name="Huang S."/>
            <person name="Zeng J."/>
        </authorList>
    </citation>
    <scope>NUCLEOTIDE SEQUENCE [LARGE SCALE GENOMIC DNA]</scope>
    <source>
        <strain evidence="7">cv. BLH2017</strain>
        <tissue evidence="6">Root</tissue>
    </source>
</reference>
<evidence type="ECO:0000313" key="7">
    <source>
        <dbReference type="Proteomes" id="UP000195402"/>
    </source>
</evidence>
<gene>
    <name evidence="6" type="ORF">BVC80_7745g4</name>
</gene>
<dbReference type="EMBL" id="MVGT01001438">
    <property type="protein sequence ID" value="OVA12011.1"/>
    <property type="molecule type" value="Genomic_DNA"/>
</dbReference>
<dbReference type="STRING" id="56857.A0A200QNH7"/>
<dbReference type="InterPro" id="IPR013083">
    <property type="entry name" value="Znf_RING/FYVE/PHD"/>
</dbReference>
<evidence type="ECO:0008006" key="8">
    <source>
        <dbReference type="Google" id="ProtNLM"/>
    </source>
</evidence>
<dbReference type="InterPro" id="IPR049914">
    <property type="entry name" value="PHD1-3/5-6"/>
</dbReference>
<evidence type="ECO:0000256" key="5">
    <source>
        <dbReference type="ARBA" id="ARBA00023163"/>
    </source>
</evidence>
<dbReference type="GO" id="GO:0008270">
    <property type="term" value="F:zinc ion binding"/>
    <property type="evidence" value="ECO:0007669"/>
    <property type="project" value="UniProtKB-KW"/>
</dbReference>
<dbReference type="PANTHER" id="PTHR33304">
    <property type="match status" value="1"/>
</dbReference>
<sequence>MMGISSFPKEIPSPSPPGCSRKQLAAVCQKCGVTGFAELLIYCNCCRVSAEHRYCLDKIPKTDEKEVIWSCEKCASAASCKSQQDYAAKSGVH</sequence>
<evidence type="ECO:0000256" key="2">
    <source>
        <dbReference type="ARBA" id="ARBA00022771"/>
    </source>
</evidence>
<dbReference type="GO" id="GO:0140566">
    <property type="term" value="F:histone reader activity"/>
    <property type="evidence" value="ECO:0007669"/>
    <property type="project" value="InterPro"/>
</dbReference>
<dbReference type="SUPFAM" id="SSF57903">
    <property type="entry name" value="FYVE/PHD zinc finger"/>
    <property type="match status" value="1"/>
</dbReference>
<dbReference type="InterPro" id="IPR011011">
    <property type="entry name" value="Znf_FYVE_PHD"/>
</dbReference>
<evidence type="ECO:0000313" key="6">
    <source>
        <dbReference type="EMBL" id="OVA12011.1"/>
    </source>
</evidence>
<dbReference type="GO" id="GO:0034244">
    <property type="term" value="P:negative regulation of transcription elongation by RNA polymerase II"/>
    <property type="evidence" value="ECO:0007669"/>
    <property type="project" value="InterPro"/>
</dbReference>
<evidence type="ECO:0000256" key="1">
    <source>
        <dbReference type="ARBA" id="ARBA00022723"/>
    </source>
</evidence>
<dbReference type="PANTHER" id="PTHR33304:SF49">
    <property type="entry name" value="OS12G0161500 PROTEIN"/>
    <property type="match status" value="1"/>
</dbReference>
<accession>A0A200QNH7</accession>
<dbReference type="OrthoDB" id="1932206at2759"/>
<dbReference type="InParanoid" id="A0A200QNH7"/>
<keyword evidence="1" id="KW-0479">Metal-binding</keyword>
<comment type="caution">
    <text evidence="6">The sequence shown here is derived from an EMBL/GenBank/DDBJ whole genome shotgun (WGS) entry which is preliminary data.</text>
</comment>
<dbReference type="Proteomes" id="UP000195402">
    <property type="component" value="Unassembled WGS sequence"/>
</dbReference>
<protein>
    <recommendedName>
        <fullName evidence="8">Zinc finger protein</fullName>
    </recommendedName>
</protein>
<keyword evidence="4" id="KW-0805">Transcription regulation</keyword>
<evidence type="ECO:0000256" key="4">
    <source>
        <dbReference type="ARBA" id="ARBA00023015"/>
    </source>
</evidence>